<organism evidence="1 2">
    <name type="scientific">Clostridium botulinum</name>
    <dbReference type="NCBI Taxonomy" id="1491"/>
    <lineage>
        <taxon>Bacteria</taxon>
        <taxon>Bacillati</taxon>
        <taxon>Bacillota</taxon>
        <taxon>Clostridia</taxon>
        <taxon>Eubacteriales</taxon>
        <taxon>Clostridiaceae</taxon>
        <taxon>Clostridium</taxon>
    </lineage>
</organism>
<sequence>MCELKSLDRRNDFEIISKNEYALARLKEEYNNIQINDEWANISKGHNFVFKYGDMYYSVDYLDRVLE</sequence>
<dbReference type="Proteomes" id="UP000486903">
    <property type="component" value="Unassembled WGS sequence"/>
</dbReference>
<gene>
    <name evidence="1" type="ORF">FDG31_00580</name>
</gene>
<evidence type="ECO:0000313" key="1">
    <source>
        <dbReference type="EMBL" id="NFV24678.1"/>
    </source>
</evidence>
<dbReference type="AlphaFoldDB" id="A0A6B4SH06"/>
<proteinExistence type="predicted"/>
<name>A0A6B4SH06_CLOBO</name>
<reference evidence="1 2" key="1">
    <citation type="submission" date="2019-04" db="EMBL/GenBank/DDBJ databases">
        <title>Genome sequencing of Clostridium botulinum Groups I-IV and Clostridium butyricum.</title>
        <authorList>
            <person name="Brunt J."/>
            <person name="Van Vliet A.H.M."/>
            <person name="Stringer S.C."/>
            <person name="Carter A.T."/>
            <person name="Peck M.W."/>
        </authorList>
    </citation>
    <scope>NUCLEOTIDE SEQUENCE [LARGE SCALE GENOMIC DNA]</scope>
    <source>
        <strain evidence="1 2">BL81</strain>
    </source>
</reference>
<accession>A0A6B4SH06</accession>
<dbReference type="RefSeq" id="WP_003373095.1">
    <property type="nucleotide sequence ID" value="NZ_JACBBA010000001.1"/>
</dbReference>
<evidence type="ECO:0000313" key="2">
    <source>
        <dbReference type="Proteomes" id="UP000486903"/>
    </source>
</evidence>
<protein>
    <submittedName>
        <fullName evidence="1">Uncharacterized protein</fullName>
    </submittedName>
</protein>
<comment type="caution">
    <text evidence="1">The sequence shown here is derived from an EMBL/GenBank/DDBJ whole genome shotgun (WGS) entry which is preliminary data.</text>
</comment>
<dbReference type="EMBL" id="SXFB01000001">
    <property type="protein sequence ID" value="NFV24678.1"/>
    <property type="molecule type" value="Genomic_DNA"/>
</dbReference>